<dbReference type="PANTHER" id="PTHR28160">
    <property type="entry name" value="54S RIBOSOMAL PROTEIN L15, MITOCHONDRIAL"/>
    <property type="match status" value="1"/>
</dbReference>
<dbReference type="GO" id="GO:0006396">
    <property type="term" value="P:RNA processing"/>
    <property type="evidence" value="ECO:0007669"/>
    <property type="project" value="InterPro"/>
</dbReference>
<dbReference type="Pfam" id="PF14622">
    <property type="entry name" value="Ribonucleas_3_3"/>
    <property type="match status" value="1"/>
</dbReference>
<feature type="compositionally biased region" description="Basic and acidic residues" evidence="1">
    <location>
        <begin position="86"/>
        <end position="95"/>
    </location>
</feature>
<feature type="compositionally biased region" description="Low complexity" evidence="1">
    <location>
        <begin position="64"/>
        <end position="78"/>
    </location>
</feature>
<dbReference type="HOGENOM" id="CLU_953754_0_0_1"/>
<organism evidence="3 4">
    <name type="scientific">Serendipita vermifera MAFF 305830</name>
    <dbReference type="NCBI Taxonomy" id="933852"/>
    <lineage>
        <taxon>Eukaryota</taxon>
        <taxon>Fungi</taxon>
        <taxon>Dikarya</taxon>
        <taxon>Basidiomycota</taxon>
        <taxon>Agaricomycotina</taxon>
        <taxon>Agaricomycetes</taxon>
        <taxon>Sebacinales</taxon>
        <taxon>Serendipitaceae</taxon>
        <taxon>Serendipita</taxon>
    </lineage>
</organism>
<dbReference type="Proteomes" id="UP000054097">
    <property type="component" value="Unassembled WGS sequence"/>
</dbReference>
<evidence type="ECO:0000256" key="1">
    <source>
        <dbReference type="SAM" id="MobiDB-lite"/>
    </source>
</evidence>
<dbReference type="CDD" id="cd00593">
    <property type="entry name" value="RIBOc"/>
    <property type="match status" value="1"/>
</dbReference>
<name>A0A0C2XYS5_SERVB</name>
<evidence type="ECO:0000313" key="4">
    <source>
        <dbReference type="Proteomes" id="UP000054097"/>
    </source>
</evidence>
<gene>
    <name evidence="3" type="ORF">M408DRAFT_325550</name>
</gene>
<dbReference type="InterPro" id="IPR040030">
    <property type="entry name" value="Ribosomal_mL57"/>
</dbReference>
<dbReference type="GO" id="GO:0004525">
    <property type="term" value="F:ribonuclease III activity"/>
    <property type="evidence" value="ECO:0007669"/>
    <property type="project" value="InterPro"/>
</dbReference>
<dbReference type="PANTHER" id="PTHR28160:SF1">
    <property type="entry name" value="LARGE RIBOSOMAL SUBUNIT PROTEIN ML57"/>
    <property type="match status" value="1"/>
</dbReference>
<accession>A0A0C2XYS5</accession>
<keyword evidence="4" id="KW-1185">Reference proteome</keyword>
<evidence type="ECO:0000313" key="3">
    <source>
        <dbReference type="EMBL" id="KIM34007.1"/>
    </source>
</evidence>
<protein>
    <recommendedName>
        <fullName evidence="2">RNase III domain-containing protein</fullName>
    </recommendedName>
</protein>
<dbReference type="GO" id="GO:0005762">
    <property type="term" value="C:mitochondrial large ribosomal subunit"/>
    <property type="evidence" value="ECO:0007669"/>
    <property type="project" value="InterPro"/>
</dbReference>
<dbReference type="Gene3D" id="1.10.1520.10">
    <property type="entry name" value="Ribonuclease III domain"/>
    <property type="match status" value="1"/>
</dbReference>
<dbReference type="GO" id="GO:0003735">
    <property type="term" value="F:structural constituent of ribosome"/>
    <property type="evidence" value="ECO:0007669"/>
    <property type="project" value="InterPro"/>
</dbReference>
<feature type="domain" description="RNase III" evidence="2">
    <location>
        <begin position="116"/>
        <end position="255"/>
    </location>
</feature>
<dbReference type="InterPro" id="IPR000999">
    <property type="entry name" value="RNase_III_dom"/>
</dbReference>
<evidence type="ECO:0000259" key="2">
    <source>
        <dbReference type="Pfam" id="PF14622"/>
    </source>
</evidence>
<dbReference type="STRING" id="933852.A0A0C2XYS5"/>
<reference evidence="3 4" key="1">
    <citation type="submission" date="2014-04" db="EMBL/GenBank/DDBJ databases">
        <authorList>
            <consortium name="DOE Joint Genome Institute"/>
            <person name="Kuo A."/>
            <person name="Zuccaro A."/>
            <person name="Kohler A."/>
            <person name="Nagy L.G."/>
            <person name="Floudas D."/>
            <person name="Copeland A."/>
            <person name="Barry K.W."/>
            <person name="Cichocki N."/>
            <person name="Veneault-Fourrey C."/>
            <person name="LaButti K."/>
            <person name="Lindquist E.A."/>
            <person name="Lipzen A."/>
            <person name="Lundell T."/>
            <person name="Morin E."/>
            <person name="Murat C."/>
            <person name="Sun H."/>
            <person name="Tunlid A."/>
            <person name="Henrissat B."/>
            <person name="Grigoriev I.V."/>
            <person name="Hibbett D.S."/>
            <person name="Martin F."/>
            <person name="Nordberg H.P."/>
            <person name="Cantor M.N."/>
            <person name="Hua S.X."/>
        </authorList>
    </citation>
    <scope>NUCLEOTIDE SEQUENCE [LARGE SCALE GENOMIC DNA]</scope>
    <source>
        <strain evidence="3 4">MAFF 305830</strain>
    </source>
</reference>
<dbReference type="InterPro" id="IPR036389">
    <property type="entry name" value="RNase_III_sf"/>
</dbReference>
<dbReference type="SUPFAM" id="SSF69065">
    <property type="entry name" value="RNase III domain-like"/>
    <property type="match status" value="1"/>
</dbReference>
<feature type="region of interest" description="Disordered" evidence="1">
    <location>
        <begin position="45"/>
        <end position="95"/>
    </location>
</feature>
<dbReference type="GO" id="GO:0032543">
    <property type="term" value="P:mitochondrial translation"/>
    <property type="evidence" value="ECO:0007669"/>
    <property type="project" value="InterPro"/>
</dbReference>
<dbReference type="OrthoDB" id="2281895at2759"/>
<proteinExistence type="predicted"/>
<reference evidence="4" key="2">
    <citation type="submission" date="2015-01" db="EMBL/GenBank/DDBJ databases">
        <title>Evolutionary Origins and Diversification of the Mycorrhizal Mutualists.</title>
        <authorList>
            <consortium name="DOE Joint Genome Institute"/>
            <consortium name="Mycorrhizal Genomics Consortium"/>
            <person name="Kohler A."/>
            <person name="Kuo A."/>
            <person name="Nagy L.G."/>
            <person name="Floudas D."/>
            <person name="Copeland A."/>
            <person name="Barry K.W."/>
            <person name="Cichocki N."/>
            <person name="Veneault-Fourrey C."/>
            <person name="LaButti K."/>
            <person name="Lindquist E.A."/>
            <person name="Lipzen A."/>
            <person name="Lundell T."/>
            <person name="Morin E."/>
            <person name="Murat C."/>
            <person name="Riley R."/>
            <person name="Ohm R."/>
            <person name="Sun H."/>
            <person name="Tunlid A."/>
            <person name="Henrissat B."/>
            <person name="Grigoriev I.V."/>
            <person name="Hibbett D.S."/>
            <person name="Martin F."/>
        </authorList>
    </citation>
    <scope>NUCLEOTIDE SEQUENCE [LARGE SCALE GENOMIC DNA]</scope>
    <source>
        <strain evidence="4">MAFF 305830</strain>
    </source>
</reference>
<sequence length="297" mass="32793">MSQRAVCNNVHNIIKPSKRTRIALPVHSASPSTWSRRNSFVPSISPSRALSRAPTNAECRASISTPSTRRSFASSSRSNGWAPARTLDRSHPAAPTDADKVVQHLQQLFPSLEFPEDLALRIITHASWRNGEEGHNGRMAFLGRRVLECYLNLFLHSRTNSGISTPHVFHRMDYDELAAKILDTPVLGEYVGSAWNLEQVMRWVPSHTNDPSRTMWSSGLYRVRGTAVEAIVGGVFHQFGGLVAHRLFHTRLLPHLAAASILPISDSLRQAVTDASKAYGGLEAPLIRSPEKEAVSP</sequence>
<dbReference type="EMBL" id="KN824277">
    <property type="protein sequence ID" value="KIM34007.1"/>
    <property type="molecule type" value="Genomic_DNA"/>
</dbReference>
<dbReference type="AlphaFoldDB" id="A0A0C2XYS5"/>